<gene>
    <name evidence="1" type="ORF">RNJ44_05095</name>
</gene>
<evidence type="ECO:0000313" key="2">
    <source>
        <dbReference type="Proteomes" id="UP001623330"/>
    </source>
</evidence>
<protein>
    <submittedName>
        <fullName evidence="1">Uncharacterized protein</fullName>
    </submittedName>
</protein>
<organism evidence="1 2">
    <name type="scientific">Nakaseomyces bracarensis</name>
    <dbReference type="NCBI Taxonomy" id="273131"/>
    <lineage>
        <taxon>Eukaryota</taxon>
        <taxon>Fungi</taxon>
        <taxon>Dikarya</taxon>
        <taxon>Ascomycota</taxon>
        <taxon>Saccharomycotina</taxon>
        <taxon>Saccharomycetes</taxon>
        <taxon>Saccharomycetales</taxon>
        <taxon>Saccharomycetaceae</taxon>
        <taxon>Nakaseomyces</taxon>
    </lineage>
</organism>
<dbReference type="EMBL" id="JBEVYD010000005">
    <property type="protein sequence ID" value="KAL3233179.1"/>
    <property type="molecule type" value="Genomic_DNA"/>
</dbReference>
<evidence type="ECO:0000313" key="1">
    <source>
        <dbReference type="EMBL" id="KAL3233179.1"/>
    </source>
</evidence>
<accession>A0ABR4NWS4</accession>
<dbReference type="Proteomes" id="UP001623330">
    <property type="component" value="Unassembled WGS sequence"/>
</dbReference>
<keyword evidence="2" id="KW-1185">Reference proteome</keyword>
<name>A0ABR4NWS4_9SACH</name>
<comment type="caution">
    <text evidence="1">The sequence shown here is derived from an EMBL/GenBank/DDBJ whole genome shotgun (WGS) entry which is preliminary data.</text>
</comment>
<proteinExistence type="predicted"/>
<reference evidence="1 2" key="1">
    <citation type="submission" date="2024-05" db="EMBL/GenBank/DDBJ databases">
        <title>Long read based assembly of the Candida bracarensis genome reveals expanded adhesin content.</title>
        <authorList>
            <person name="Marcet-Houben M."/>
            <person name="Ksiezopolska E."/>
            <person name="Gabaldon T."/>
        </authorList>
    </citation>
    <scope>NUCLEOTIDE SEQUENCE [LARGE SCALE GENOMIC DNA]</scope>
    <source>
        <strain evidence="1 2">CBM6</strain>
    </source>
</reference>
<sequence>MEHVPSYSKMSWRDTLESLRSDEVVFDENPFAFGLPSGQEFAGADAVFFGKDQAAQLEDDFKFDWNELEEQKAKHVKFMIPDETRTEPEEETQNNVHVQDEGVDVNFNEAYSLDIDQSPQSETDSIERKLRHDFNNNYVNDIVLTINQLKFVRERLNSLITKVDAATVLQQTETAEPAFLTTEVENVKKSLISLLN</sequence>